<dbReference type="InterPro" id="IPR018873">
    <property type="entry name" value="KilA-N_DNA-bd_domain"/>
</dbReference>
<dbReference type="Proteomes" id="UP000247780">
    <property type="component" value="Unassembled WGS sequence"/>
</dbReference>
<dbReference type="EMBL" id="QICQ01000001">
    <property type="protein sequence ID" value="PXV84258.1"/>
    <property type="molecule type" value="Genomic_DNA"/>
</dbReference>
<organism evidence="2 3">
    <name type="scientific">Nitrosomonas eutropha</name>
    <dbReference type="NCBI Taxonomy" id="916"/>
    <lineage>
        <taxon>Bacteria</taxon>
        <taxon>Pseudomonadati</taxon>
        <taxon>Pseudomonadota</taxon>
        <taxon>Betaproteobacteria</taxon>
        <taxon>Nitrosomonadales</taxon>
        <taxon>Nitrosomonadaceae</taxon>
        <taxon>Nitrosomonas</taxon>
    </lineage>
</organism>
<dbReference type="Pfam" id="PF10543">
    <property type="entry name" value="ORF6N"/>
    <property type="match status" value="1"/>
</dbReference>
<keyword evidence="3" id="KW-1185">Reference proteome</keyword>
<protein>
    <submittedName>
        <fullName evidence="2">ORF6N domain-containing protein</fullName>
    </submittedName>
</protein>
<evidence type="ECO:0000259" key="1">
    <source>
        <dbReference type="Pfam" id="PF10543"/>
    </source>
</evidence>
<evidence type="ECO:0000313" key="3">
    <source>
        <dbReference type="Proteomes" id="UP000247780"/>
    </source>
</evidence>
<reference evidence="2 3" key="1">
    <citation type="submission" date="2018-04" db="EMBL/GenBank/DDBJ databases">
        <title>Active sludge and wastewater microbial communities from Klosterneuburg, Austria.</title>
        <authorList>
            <person name="Wagner M."/>
        </authorList>
    </citation>
    <scope>NUCLEOTIDE SEQUENCE [LARGE SCALE GENOMIC DNA]</scope>
    <source>
        <strain evidence="2 3">Nm 57</strain>
    </source>
</reference>
<feature type="domain" description="KilA-N DNA-binding" evidence="1">
    <location>
        <begin position="16"/>
        <end position="96"/>
    </location>
</feature>
<sequence>MSSIIKTENIECMIEIIRDQRVILDYDIARIYGVETKRINEAVKNNPDKFPQGYFFELNAEEYANLRSKKTTATFAKVRVPPKAFIEKGLYMLATILKSQDATQATLNIIETFSKLRELSRNVKELANLEDKPKQKTLMQRSGELIAEILDGDLQTRDAETTIELNFAVLKFKHTVKKSGGGKS</sequence>
<gene>
    <name evidence="2" type="ORF">C8R14_101145</name>
</gene>
<accession>A0ABX5MAD1</accession>
<comment type="caution">
    <text evidence="2">The sequence shown here is derived from an EMBL/GenBank/DDBJ whole genome shotgun (WGS) entry which is preliminary data.</text>
</comment>
<name>A0ABX5MAD1_9PROT</name>
<proteinExistence type="predicted"/>
<dbReference type="RefSeq" id="WP_011633281.1">
    <property type="nucleotide sequence ID" value="NZ_FMTW01000013.1"/>
</dbReference>
<evidence type="ECO:0000313" key="2">
    <source>
        <dbReference type="EMBL" id="PXV84258.1"/>
    </source>
</evidence>